<reference evidence="7 8" key="1">
    <citation type="submission" date="2018-08" db="EMBL/GenBank/DDBJ databases">
        <title>A genome reference for cultivated species of the human gut microbiota.</title>
        <authorList>
            <person name="Zou Y."/>
            <person name="Xue W."/>
            <person name="Luo G."/>
        </authorList>
    </citation>
    <scope>NUCLEOTIDE SEQUENCE [LARGE SCALE GENOMIC DNA]</scope>
    <source>
        <strain evidence="7 8">AF21-25</strain>
    </source>
</reference>
<dbReference type="GO" id="GO:0005975">
    <property type="term" value="P:carbohydrate metabolic process"/>
    <property type="evidence" value="ECO:0007669"/>
    <property type="project" value="InterPro"/>
</dbReference>
<gene>
    <name evidence="7" type="ORF">DWX78_00020</name>
</gene>
<evidence type="ECO:0000259" key="5">
    <source>
        <dbReference type="Pfam" id="PF00370"/>
    </source>
</evidence>
<dbReference type="PIRSF" id="PIRSF000538">
    <property type="entry name" value="GlpK"/>
    <property type="match status" value="1"/>
</dbReference>
<feature type="domain" description="Carbohydrate kinase FGGY N-terminal" evidence="5">
    <location>
        <begin position="3"/>
        <end position="248"/>
    </location>
</feature>
<dbReference type="Proteomes" id="UP000285981">
    <property type="component" value="Unassembled WGS sequence"/>
</dbReference>
<dbReference type="InterPro" id="IPR018484">
    <property type="entry name" value="FGGY_N"/>
</dbReference>
<sequence length="503" mass="55225">MRYILGIDIGTTAIKATVIGEDGAVYGEAACEYELTTLPTGEVEADLQLYKDAFEQAIKEAVSSSKVDKKDIKCVGFSSTAETCVFLDENNEPLCKVIAWMDTRGTKEAEYLSQHFDKKDIISKVGFDNIYAIHPVSKILAVKNKNPEIFEKTRMFAQIKDYFVYELSGKFITEHSVASDHGFFDITNRCYWKEMLEFVGMNERYLPEMVEPGMEIGKITAEAAQKYGLDVDTMINVGAFDQACGAIGAGNIKSGIASESTGSALVTVATIDELSPDSEGTVPTLCSGISGKYMYQPYCTGSMIMKWYRDAFCEAEKVVEKETGLNAYTQMDELVKATAPGADGLIMLPYFQGSGIPELNEKASGVYYGINAGHTRGHFIRAIMEGLAIALKRMLECEEELGATMTEIRSLGGGSKSKAWCQIKADILGMPVKVVKNSGSTPCMGCAILAGVANGIWPSVEEAAENFVAIKETYYPNPENKKIYEETYKKYVEITKALNPTFY</sequence>
<evidence type="ECO:0000256" key="3">
    <source>
        <dbReference type="ARBA" id="ARBA00022777"/>
    </source>
</evidence>
<accession>A0A412L0K2</accession>
<dbReference type="PANTHER" id="PTHR43095">
    <property type="entry name" value="SUGAR KINASE"/>
    <property type="match status" value="1"/>
</dbReference>
<dbReference type="Pfam" id="PF00370">
    <property type="entry name" value="FGGY_N"/>
    <property type="match status" value="1"/>
</dbReference>
<dbReference type="AlphaFoldDB" id="A0A412L0K2"/>
<dbReference type="InterPro" id="IPR018483">
    <property type="entry name" value="Carb_kinase_FGGY_CS"/>
</dbReference>
<proteinExistence type="inferred from homology"/>
<evidence type="ECO:0008006" key="9">
    <source>
        <dbReference type="Google" id="ProtNLM"/>
    </source>
</evidence>
<feature type="domain" description="Carbohydrate kinase FGGY C-terminal" evidence="6">
    <location>
        <begin position="298"/>
        <end position="453"/>
    </location>
</feature>
<comment type="caution">
    <text evidence="7">The sequence shown here is derived from an EMBL/GenBank/DDBJ whole genome shotgun (WGS) entry which is preliminary data.</text>
</comment>
<organism evidence="7 8">
    <name type="scientific">Dorea formicigenerans</name>
    <dbReference type="NCBI Taxonomy" id="39486"/>
    <lineage>
        <taxon>Bacteria</taxon>
        <taxon>Bacillati</taxon>
        <taxon>Bacillota</taxon>
        <taxon>Clostridia</taxon>
        <taxon>Lachnospirales</taxon>
        <taxon>Lachnospiraceae</taxon>
        <taxon>Dorea</taxon>
    </lineage>
</organism>
<dbReference type="InterPro" id="IPR000577">
    <property type="entry name" value="Carb_kinase_FGGY"/>
</dbReference>
<dbReference type="CDD" id="cd07773">
    <property type="entry name" value="ASKHA_NBD_FGGY_FK"/>
    <property type="match status" value="1"/>
</dbReference>
<dbReference type="Gene3D" id="3.30.420.40">
    <property type="match status" value="2"/>
</dbReference>
<dbReference type="EMBL" id="QRVU01000001">
    <property type="protein sequence ID" value="RGS73997.1"/>
    <property type="molecule type" value="Genomic_DNA"/>
</dbReference>
<evidence type="ECO:0000256" key="4">
    <source>
        <dbReference type="RuleBase" id="RU003733"/>
    </source>
</evidence>
<evidence type="ECO:0000259" key="6">
    <source>
        <dbReference type="Pfam" id="PF02782"/>
    </source>
</evidence>
<dbReference type="InterPro" id="IPR018485">
    <property type="entry name" value="FGGY_C"/>
</dbReference>
<dbReference type="PANTHER" id="PTHR43095:SF2">
    <property type="entry name" value="GLUCONOKINASE"/>
    <property type="match status" value="1"/>
</dbReference>
<keyword evidence="2 4" id="KW-0808">Transferase</keyword>
<name>A0A412L0K2_9FIRM</name>
<evidence type="ECO:0000256" key="2">
    <source>
        <dbReference type="ARBA" id="ARBA00022679"/>
    </source>
</evidence>
<dbReference type="InterPro" id="IPR043129">
    <property type="entry name" value="ATPase_NBD"/>
</dbReference>
<dbReference type="GO" id="GO:0016773">
    <property type="term" value="F:phosphotransferase activity, alcohol group as acceptor"/>
    <property type="evidence" value="ECO:0007669"/>
    <property type="project" value="InterPro"/>
</dbReference>
<dbReference type="Pfam" id="PF02782">
    <property type="entry name" value="FGGY_C"/>
    <property type="match status" value="1"/>
</dbReference>
<dbReference type="GO" id="GO:0016301">
    <property type="term" value="F:kinase activity"/>
    <property type="evidence" value="ECO:0007669"/>
    <property type="project" value="UniProtKB-KW"/>
</dbReference>
<keyword evidence="3 4" id="KW-0418">Kinase</keyword>
<comment type="similarity">
    <text evidence="1 4">Belongs to the FGGY kinase family.</text>
</comment>
<dbReference type="PROSITE" id="PS00445">
    <property type="entry name" value="FGGY_KINASES_2"/>
    <property type="match status" value="1"/>
</dbReference>
<evidence type="ECO:0000313" key="8">
    <source>
        <dbReference type="Proteomes" id="UP000285981"/>
    </source>
</evidence>
<protein>
    <recommendedName>
        <fullName evidence="9">Xylulose kinase</fullName>
    </recommendedName>
</protein>
<evidence type="ECO:0000313" key="7">
    <source>
        <dbReference type="EMBL" id="RGS73997.1"/>
    </source>
</evidence>
<evidence type="ECO:0000256" key="1">
    <source>
        <dbReference type="ARBA" id="ARBA00009156"/>
    </source>
</evidence>
<dbReference type="InterPro" id="IPR050406">
    <property type="entry name" value="FGGY_Carb_Kinase"/>
</dbReference>
<dbReference type="SUPFAM" id="SSF53067">
    <property type="entry name" value="Actin-like ATPase domain"/>
    <property type="match status" value="2"/>
</dbReference>